<keyword evidence="5" id="KW-1185">Reference proteome</keyword>
<dbReference type="HOGENOM" id="CLU_010194_44_6_1"/>
<proteinExistence type="inferred from homology"/>
<dbReference type="Pfam" id="PF00106">
    <property type="entry name" value="adh_short"/>
    <property type="match status" value="1"/>
</dbReference>
<comment type="similarity">
    <text evidence="1">Belongs to the short-chain dehydrogenases/reductases (SDR) family.</text>
</comment>
<evidence type="ECO:0000313" key="5">
    <source>
        <dbReference type="Proteomes" id="UP000029665"/>
    </source>
</evidence>
<reference evidence="4" key="1">
    <citation type="submission" date="2014-01" db="EMBL/GenBank/DDBJ databases">
        <title>The genome of the white-rot fungus Pycnoporus cinnabarinus: a basidiomycete model with a versatile arsenal for lignocellulosic biomass breakdown.</title>
        <authorList>
            <person name="Levasseur A."/>
            <person name="Lomascolo A."/>
            <person name="Ruiz-Duenas F.J."/>
            <person name="Uzan E."/>
            <person name="Piumi F."/>
            <person name="Kues U."/>
            <person name="Ram A.F.J."/>
            <person name="Murat C."/>
            <person name="Haon M."/>
            <person name="Benoit I."/>
            <person name="Arfi Y."/>
            <person name="Chevret D."/>
            <person name="Drula E."/>
            <person name="Kwon M.J."/>
            <person name="Gouret P."/>
            <person name="Lesage-Meessen L."/>
            <person name="Lombard V."/>
            <person name="Mariette J."/>
            <person name="Noirot C."/>
            <person name="Park J."/>
            <person name="Patyshakuliyeva A."/>
            <person name="Wieneger R.A.B."/>
            <person name="Wosten H.A.B."/>
            <person name="Martin F."/>
            <person name="Coutinho P.M."/>
            <person name="de Vries R."/>
            <person name="Martinez A.T."/>
            <person name="Klopp C."/>
            <person name="Pontarotti P."/>
            <person name="Henrissat B."/>
            <person name="Record E."/>
        </authorList>
    </citation>
    <scope>NUCLEOTIDE SEQUENCE [LARGE SCALE GENOMIC DNA]</scope>
    <source>
        <strain evidence="4">BRFM137</strain>
    </source>
</reference>
<comment type="caution">
    <text evidence="4">The sequence shown here is derived from an EMBL/GenBank/DDBJ whole genome shotgun (WGS) entry which is preliminary data.</text>
</comment>
<accession>A0A060SIK5</accession>
<dbReference type="Gene3D" id="3.40.50.720">
    <property type="entry name" value="NAD(P)-binding Rossmann-like Domain"/>
    <property type="match status" value="1"/>
</dbReference>
<dbReference type="InterPro" id="IPR036291">
    <property type="entry name" value="NAD(P)-bd_dom_sf"/>
</dbReference>
<dbReference type="Proteomes" id="UP000029665">
    <property type="component" value="Unassembled WGS sequence"/>
</dbReference>
<organism evidence="4 5">
    <name type="scientific">Pycnoporus cinnabarinus</name>
    <name type="common">Cinnabar-red polypore</name>
    <name type="synonym">Trametes cinnabarina</name>
    <dbReference type="NCBI Taxonomy" id="5643"/>
    <lineage>
        <taxon>Eukaryota</taxon>
        <taxon>Fungi</taxon>
        <taxon>Dikarya</taxon>
        <taxon>Basidiomycota</taxon>
        <taxon>Agaricomycotina</taxon>
        <taxon>Agaricomycetes</taxon>
        <taxon>Polyporales</taxon>
        <taxon>Polyporaceae</taxon>
        <taxon>Trametes</taxon>
    </lineage>
</organism>
<sequence>MGSFFSSLQRTYTQIVPPKPKFSVDQIPDLTGRVVIVTGGNSGIGYETIKALLQHNAKVYMASRSRDKAEAAIAKLKDATGKEAIFLELDLSSLASIKRAAKEFLAKERELHILFNNAGVMWPPVDWLTKDGYDLQFGTNVLGHFYFTELLMPALLAGVESSPDHHARVITTSSFGAYMETLNYDTFKDGPARRKKMKEALYYQSKFGNVVVAHEIARRYADKGIISISVNPDGTAAICTSASQEDHGWNATILYPTPYGALTQLFAGTMPEALNYNGEFLIPWARLGKCRPEAYDPKVGERLWTWLEEQVKAFEASQLDTSA</sequence>
<gene>
    <name evidence="4" type="ORF">BN946_scf184970.g110</name>
</gene>
<protein>
    <recommendedName>
        <fullName evidence="6">NAD(P)-binding protein</fullName>
    </recommendedName>
</protein>
<keyword evidence="2" id="KW-0521">NADP</keyword>
<dbReference type="OrthoDB" id="191139at2759"/>
<dbReference type="GO" id="GO:0016491">
    <property type="term" value="F:oxidoreductase activity"/>
    <property type="evidence" value="ECO:0007669"/>
    <property type="project" value="UniProtKB-KW"/>
</dbReference>
<evidence type="ECO:0008006" key="6">
    <source>
        <dbReference type="Google" id="ProtNLM"/>
    </source>
</evidence>
<dbReference type="PANTHER" id="PTHR24320">
    <property type="entry name" value="RETINOL DEHYDROGENASE"/>
    <property type="match status" value="1"/>
</dbReference>
<name>A0A060SIK5_PYCCI</name>
<dbReference type="PRINTS" id="PR00081">
    <property type="entry name" value="GDHRDH"/>
</dbReference>
<dbReference type="PANTHER" id="PTHR24320:SF282">
    <property type="entry name" value="WW DOMAIN-CONTAINING OXIDOREDUCTASE"/>
    <property type="match status" value="1"/>
</dbReference>
<dbReference type="STRING" id="5643.A0A060SIK5"/>
<dbReference type="AlphaFoldDB" id="A0A060SIK5"/>
<dbReference type="InterPro" id="IPR002347">
    <property type="entry name" value="SDR_fam"/>
</dbReference>
<evidence type="ECO:0000256" key="3">
    <source>
        <dbReference type="ARBA" id="ARBA00023002"/>
    </source>
</evidence>
<keyword evidence="3" id="KW-0560">Oxidoreductase</keyword>
<dbReference type="SUPFAM" id="SSF51735">
    <property type="entry name" value="NAD(P)-binding Rossmann-fold domains"/>
    <property type="match status" value="1"/>
</dbReference>
<evidence type="ECO:0000313" key="4">
    <source>
        <dbReference type="EMBL" id="CDO72258.1"/>
    </source>
</evidence>
<dbReference type="OMA" id="SHFHGKN"/>
<dbReference type="EMBL" id="CCBP010000111">
    <property type="protein sequence ID" value="CDO72258.1"/>
    <property type="molecule type" value="Genomic_DNA"/>
</dbReference>
<evidence type="ECO:0000256" key="1">
    <source>
        <dbReference type="ARBA" id="ARBA00006484"/>
    </source>
</evidence>
<evidence type="ECO:0000256" key="2">
    <source>
        <dbReference type="ARBA" id="ARBA00022857"/>
    </source>
</evidence>